<feature type="chain" id="PRO_5002064909" evidence="1">
    <location>
        <begin position="17"/>
        <end position="64"/>
    </location>
</feature>
<sequence>MHTIRVVAKLINSVAAFPTTLSVGTVRVRNDELILLIQNFNVPNKGSFPKSFFGKMSTTHFWRL</sequence>
<protein>
    <submittedName>
        <fullName evidence="2">Uncharacterized protein</fullName>
    </submittedName>
</protein>
<proteinExistence type="predicted"/>
<dbReference type="AlphaFoldDB" id="A0A0A9G3Z6"/>
<evidence type="ECO:0000313" key="2">
    <source>
        <dbReference type="EMBL" id="JAE17266.1"/>
    </source>
</evidence>
<keyword evidence="1" id="KW-0732">Signal</keyword>
<name>A0A0A9G3Z6_ARUDO</name>
<organism evidence="2">
    <name type="scientific">Arundo donax</name>
    <name type="common">Giant reed</name>
    <name type="synonym">Donax arundinaceus</name>
    <dbReference type="NCBI Taxonomy" id="35708"/>
    <lineage>
        <taxon>Eukaryota</taxon>
        <taxon>Viridiplantae</taxon>
        <taxon>Streptophyta</taxon>
        <taxon>Embryophyta</taxon>
        <taxon>Tracheophyta</taxon>
        <taxon>Spermatophyta</taxon>
        <taxon>Magnoliopsida</taxon>
        <taxon>Liliopsida</taxon>
        <taxon>Poales</taxon>
        <taxon>Poaceae</taxon>
        <taxon>PACMAD clade</taxon>
        <taxon>Arundinoideae</taxon>
        <taxon>Arundineae</taxon>
        <taxon>Arundo</taxon>
    </lineage>
</organism>
<reference evidence="2" key="2">
    <citation type="journal article" date="2015" name="Data Brief">
        <title>Shoot transcriptome of the giant reed, Arundo donax.</title>
        <authorList>
            <person name="Barrero R.A."/>
            <person name="Guerrero F.D."/>
            <person name="Moolhuijzen P."/>
            <person name="Goolsby J.A."/>
            <person name="Tidwell J."/>
            <person name="Bellgard S.E."/>
            <person name="Bellgard M.I."/>
        </authorList>
    </citation>
    <scope>NUCLEOTIDE SEQUENCE</scope>
    <source>
        <tissue evidence="2">Shoot tissue taken approximately 20 cm above the soil surface</tissue>
    </source>
</reference>
<dbReference type="EMBL" id="GBRH01180630">
    <property type="protein sequence ID" value="JAE17266.1"/>
    <property type="molecule type" value="Transcribed_RNA"/>
</dbReference>
<reference evidence="2" key="1">
    <citation type="submission" date="2014-09" db="EMBL/GenBank/DDBJ databases">
        <authorList>
            <person name="Magalhaes I.L.F."/>
            <person name="Oliveira U."/>
            <person name="Santos F.R."/>
            <person name="Vidigal T.H.D.A."/>
            <person name="Brescovit A.D."/>
            <person name="Santos A.J."/>
        </authorList>
    </citation>
    <scope>NUCLEOTIDE SEQUENCE</scope>
    <source>
        <tissue evidence="2">Shoot tissue taken approximately 20 cm above the soil surface</tissue>
    </source>
</reference>
<accession>A0A0A9G3Z6</accession>
<evidence type="ECO:0000256" key="1">
    <source>
        <dbReference type="SAM" id="SignalP"/>
    </source>
</evidence>
<feature type="signal peptide" evidence="1">
    <location>
        <begin position="1"/>
        <end position="16"/>
    </location>
</feature>